<sequence length="65" mass="7524">MKKYRIQQLISTNPDVWKLYKPNGKVIESDDLEVLKQICTDVGMKKRIIETSTFTVAHKCDRIGV</sequence>
<dbReference type="EMBL" id="MBTG01000056">
    <property type="protein sequence ID" value="OPH47591.1"/>
    <property type="molecule type" value="Genomic_DNA"/>
</dbReference>
<evidence type="ECO:0000313" key="1">
    <source>
        <dbReference type="EMBL" id="OPH47591.1"/>
    </source>
</evidence>
<gene>
    <name evidence="1" type="ORF">BC351_10390</name>
</gene>
<reference evidence="2" key="1">
    <citation type="submission" date="2016-07" db="EMBL/GenBank/DDBJ databases">
        <authorList>
            <person name="Florea S."/>
            <person name="Webb J.S."/>
            <person name="Jaromczyk J."/>
            <person name="Schardl C.L."/>
        </authorList>
    </citation>
    <scope>NUCLEOTIDE SEQUENCE [LARGE SCALE GENOMIC DNA]</scope>
    <source>
        <strain evidence="2">CY1</strain>
    </source>
</reference>
<keyword evidence="2" id="KW-1185">Reference proteome</keyword>
<evidence type="ECO:0000313" key="2">
    <source>
        <dbReference type="Proteomes" id="UP000190626"/>
    </source>
</evidence>
<protein>
    <submittedName>
        <fullName evidence="1">Uncharacterized protein</fullName>
    </submittedName>
</protein>
<dbReference type="STRING" id="1469647.BC351_10390"/>
<comment type="caution">
    <text evidence="1">The sequence shown here is derived from an EMBL/GenBank/DDBJ whole genome shotgun (WGS) entry which is preliminary data.</text>
</comment>
<name>A0A1V4H8W8_9BACL</name>
<dbReference type="RefSeq" id="WP_079420202.1">
    <property type="nucleotide sequence ID" value="NZ_MBTG01000056.1"/>
</dbReference>
<dbReference type="Proteomes" id="UP000190626">
    <property type="component" value="Unassembled WGS sequence"/>
</dbReference>
<accession>A0A1V4H8W8</accession>
<organism evidence="1 2">
    <name type="scientific">Paenibacillus ferrarius</name>
    <dbReference type="NCBI Taxonomy" id="1469647"/>
    <lineage>
        <taxon>Bacteria</taxon>
        <taxon>Bacillati</taxon>
        <taxon>Bacillota</taxon>
        <taxon>Bacilli</taxon>
        <taxon>Bacillales</taxon>
        <taxon>Paenibacillaceae</taxon>
        <taxon>Paenibacillus</taxon>
    </lineage>
</organism>
<proteinExistence type="predicted"/>
<dbReference type="AlphaFoldDB" id="A0A1V4H8W8"/>